<comment type="caution">
    <text evidence="1">The sequence shown here is derived from an EMBL/GenBank/DDBJ whole genome shotgun (WGS) entry which is preliminary data.</text>
</comment>
<dbReference type="PANTHER" id="PTHR31859:SF1">
    <property type="entry name" value="TETRATRICOPEPTIDE REPEAT PROTEIN 39C"/>
    <property type="match status" value="1"/>
</dbReference>
<dbReference type="GO" id="GO:0005741">
    <property type="term" value="C:mitochondrial outer membrane"/>
    <property type="evidence" value="ECO:0007669"/>
    <property type="project" value="TreeGrafter"/>
</dbReference>
<gene>
    <name evidence="1" type="ORF">MKK02DRAFT_22987</name>
</gene>
<keyword evidence="2" id="KW-1185">Reference proteome</keyword>
<dbReference type="RefSeq" id="XP_052948162.1">
    <property type="nucleotide sequence ID" value="XM_053086655.1"/>
</dbReference>
<dbReference type="GeneID" id="77725856"/>
<dbReference type="PANTHER" id="PTHR31859">
    <property type="entry name" value="TETRATRICOPEPTIDE REPEAT PROTEIN 39 FAMILY MEMBER"/>
    <property type="match status" value="1"/>
</dbReference>
<proteinExistence type="predicted"/>
<dbReference type="InterPro" id="IPR019412">
    <property type="entry name" value="IML2/TPR_39"/>
</dbReference>
<sequence>MREAEEVCIEKDPEGNHLYLQVAYCIFQALKGMMTFDANDLSTALEISKNVQVMATALRKPSDGLMSRFGSLVKSGAGVQRLKGMSVMERHAELVYAESSLFKALLAIIAGGDWFGMIREALSMRAAWGIYRTMQTFIEEADAHGYDDDIDMDFRSGVALGAGTSSLMLSLLPGKVLKIAEVLGYGGDRDAALKVLYSAGGWSKDADVPIHDEHNEGLRRPVVDLILLTFHLVLALLMPIAGVDIPMARKILEYNMRIYPDEGIFFLYFQARLFTAECNPDKANESLQRAMDLKLEYVQLQHMCLWDYANNYTMSGNWKGALDCYNILREESNWSRAVYTYSTAACIVELVSDGYPGASLVEAEKLMKEVPKLTKKLAGKSLPIEKLVSRKTRKFESQGHRLFLPGIELAYVFGSLGHAPRRTLISSLIPRIDKRMADLQAQTPEAYGAGYWDDLVLGHFLRGVCKAMARYQPPQADELARAVQSTDPSDAELDAGAEEDMLAAIKNSPHVELDHYIVYHCHFELGKLYSQRGENKSAYKHFDVVMTGKLSELNKHEQKAQGKYSLEGALLMKTHSAIQALKEGNTAA</sequence>
<dbReference type="Pfam" id="PF10300">
    <property type="entry name" value="Iml2-TPR_39"/>
    <property type="match status" value="1"/>
</dbReference>
<evidence type="ECO:0000313" key="1">
    <source>
        <dbReference type="EMBL" id="KAI9638385.1"/>
    </source>
</evidence>
<organism evidence="1 2">
    <name type="scientific">Dioszegia hungarica</name>
    <dbReference type="NCBI Taxonomy" id="4972"/>
    <lineage>
        <taxon>Eukaryota</taxon>
        <taxon>Fungi</taxon>
        <taxon>Dikarya</taxon>
        <taxon>Basidiomycota</taxon>
        <taxon>Agaricomycotina</taxon>
        <taxon>Tremellomycetes</taxon>
        <taxon>Tremellales</taxon>
        <taxon>Bulleribasidiaceae</taxon>
        <taxon>Dioszegia</taxon>
    </lineage>
</organism>
<dbReference type="Proteomes" id="UP001164286">
    <property type="component" value="Unassembled WGS sequence"/>
</dbReference>
<reference evidence="1" key="1">
    <citation type="journal article" date="2022" name="G3 (Bethesda)">
        <title>High quality genome of the basidiomycete yeast Dioszegia hungarica PDD-24b-2 isolated from cloud water.</title>
        <authorList>
            <person name="Jarrige D."/>
            <person name="Haridas S."/>
            <person name="Bleykasten-Grosshans C."/>
            <person name="Joly M."/>
            <person name="Nadalig T."/>
            <person name="Sancelme M."/>
            <person name="Vuilleumier S."/>
            <person name="Grigoriev I.V."/>
            <person name="Amato P."/>
            <person name="Bringel F."/>
        </authorList>
    </citation>
    <scope>NUCLEOTIDE SEQUENCE</scope>
    <source>
        <strain evidence="1">PDD-24b-2</strain>
    </source>
</reference>
<dbReference type="InterPro" id="IPR011990">
    <property type="entry name" value="TPR-like_helical_dom_sf"/>
</dbReference>
<dbReference type="SUPFAM" id="SSF48452">
    <property type="entry name" value="TPR-like"/>
    <property type="match status" value="1"/>
</dbReference>
<name>A0AA38LWJ4_9TREE</name>
<accession>A0AA38LWJ4</accession>
<dbReference type="AlphaFoldDB" id="A0AA38LWJ4"/>
<evidence type="ECO:0008006" key="3">
    <source>
        <dbReference type="Google" id="ProtNLM"/>
    </source>
</evidence>
<dbReference type="GO" id="GO:0005829">
    <property type="term" value="C:cytosol"/>
    <property type="evidence" value="ECO:0007669"/>
    <property type="project" value="TreeGrafter"/>
</dbReference>
<evidence type="ECO:0000313" key="2">
    <source>
        <dbReference type="Proteomes" id="UP001164286"/>
    </source>
</evidence>
<dbReference type="EMBL" id="JAKWFO010000003">
    <property type="protein sequence ID" value="KAI9638385.1"/>
    <property type="molecule type" value="Genomic_DNA"/>
</dbReference>
<dbReference type="GO" id="GO:0005634">
    <property type="term" value="C:nucleus"/>
    <property type="evidence" value="ECO:0007669"/>
    <property type="project" value="TreeGrafter"/>
</dbReference>
<protein>
    <recommendedName>
        <fullName evidence="3">Tetratricopeptide repeat protein 39B</fullName>
    </recommendedName>
</protein>